<dbReference type="Proteomes" id="UP000233837">
    <property type="component" value="Unassembled WGS sequence"/>
</dbReference>
<evidence type="ECO:0000313" key="2">
    <source>
        <dbReference type="Proteomes" id="UP000233837"/>
    </source>
</evidence>
<protein>
    <submittedName>
        <fullName evidence="1">Uncharacterized protein</fullName>
    </submittedName>
</protein>
<accession>A0A2I0WP94</accession>
<sequence>MKLEDFPIFTEMKGGIPSFAGVEELVSAMQKQKDSLQKESSERAAEVSVGTKSHHSYLTRCSDSTHVENNTKFIKSNLALTASSSNSTCVDEVRDCNSSGSSLVLDSCQEKFFTVSCLAVESDHERTYSFHTAFQWDDNIQDSAAGDVQVGSLEIEKETNMMEGYKCTSLQKGTFDHSSSSTLSTSMPLEEGLVDREGELSGLMNVEYQEKSPQCQISESFKTSDETSSDSQEIAVHVNLKASLPAESPNPVDSHLLGLEDEEMDALEVARQVAIDVELEVIGYKEHFSNSPDDSCGEATGAQSPDLADGIKYKPGIDPGNFLPSEHSSKYVFSRKSELQLSEGFIDDQMAQKEVSESPRMMPAAKEQDLNVENSQYRFDLNEDIYKGEIECSASPISTGTAKLSTPIVVFASKGVPRLPVLSIQFGTESGWKGYSSTSAFQPISPRKTPRIVKLPGPKQKLNFLEIDLNVNGIVDTALLRQIPVSSSHPPRESAIKVSSRNVEKLKLDLNRIGDEDEAVKFSLNYGLQLHDVDHSFSAASSSCSKQHYTRDFNLNDNPTILFDGDASSFHGKSTSKHFPVDRKLCKGQAQQEPFLNNGAAKPPISPAYGCNILQAGAAIAVPPTFLCKPGSIPYMVDSRGAALIPQVTGMSNIKRQVPVVMDVPGAPVGLSGFFPTVTRLAPCETGRRNVDANFNHLLIHNGKPEEKLRNSFQLSSLGKVLKRKEPESSLEGRFPLGFRQMPFWK</sequence>
<dbReference type="EMBL" id="KZ502495">
    <property type="protein sequence ID" value="PKU77489.1"/>
    <property type="molecule type" value="Genomic_DNA"/>
</dbReference>
<reference evidence="1 2" key="1">
    <citation type="journal article" date="2016" name="Sci. Rep.">
        <title>The Dendrobium catenatum Lindl. genome sequence provides insights into polysaccharide synthase, floral development and adaptive evolution.</title>
        <authorList>
            <person name="Zhang G.Q."/>
            <person name="Xu Q."/>
            <person name="Bian C."/>
            <person name="Tsai W.C."/>
            <person name="Yeh C.M."/>
            <person name="Liu K.W."/>
            <person name="Yoshida K."/>
            <person name="Zhang L.S."/>
            <person name="Chang S.B."/>
            <person name="Chen F."/>
            <person name="Shi Y."/>
            <person name="Su Y.Y."/>
            <person name="Zhang Y.Q."/>
            <person name="Chen L.J."/>
            <person name="Yin Y."/>
            <person name="Lin M."/>
            <person name="Huang H."/>
            <person name="Deng H."/>
            <person name="Wang Z.W."/>
            <person name="Zhu S.L."/>
            <person name="Zhao X."/>
            <person name="Deng C."/>
            <person name="Niu S.C."/>
            <person name="Huang J."/>
            <person name="Wang M."/>
            <person name="Liu G.H."/>
            <person name="Yang H.J."/>
            <person name="Xiao X.J."/>
            <person name="Hsiao Y.Y."/>
            <person name="Wu W.L."/>
            <person name="Chen Y.Y."/>
            <person name="Mitsuda N."/>
            <person name="Ohme-Takagi M."/>
            <person name="Luo Y.B."/>
            <person name="Van de Peer Y."/>
            <person name="Liu Z.J."/>
        </authorList>
    </citation>
    <scope>NUCLEOTIDE SEQUENCE [LARGE SCALE GENOMIC DNA]</scope>
    <source>
        <tissue evidence="1">The whole plant</tissue>
    </source>
</reference>
<keyword evidence="2" id="KW-1185">Reference proteome</keyword>
<evidence type="ECO:0000313" key="1">
    <source>
        <dbReference type="EMBL" id="PKU77489.1"/>
    </source>
</evidence>
<dbReference type="AlphaFoldDB" id="A0A2I0WP94"/>
<reference evidence="1 2" key="2">
    <citation type="journal article" date="2017" name="Nature">
        <title>The Apostasia genome and the evolution of orchids.</title>
        <authorList>
            <person name="Zhang G.Q."/>
            <person name="Liu K.W."/>
            <person name="Li Z."/>
            <person name="Lohaus R."/>
            <person name="Hsiao Y.Y."/>
            <person name="Niu S.C."/>
            <person name="Wang J.Y."/>
            <person name="Lin Y.C."/>
            <person name="Xu Q."/>
            <person name="Chen L.J."/>
            <person name="Yoshida K."/>
            <person name="Fujiwara S."/>
            <person name="Wang Z.W."/>
            <person name="Zhang Y.Q."/>
            <person name="Mitsuda N."/>
            <person name="Wang M."/>
            <person name="Liu G.H."/>
            <person name="Pecoraro L."/>
            <person name="Huang H.X."/>
            <person name="Xiao X.J."/>
            <person name="Lin M."/>
            <person name="Wu X.Y."/>
            <person name="Wu W.L."/>
            <person name="Chen Y.Y."/>
            <person name="Chang S.B."/>
            <person name="Sakamoto S."/>
            <person name="Ohme-Takagi M."/>
            <person name="Yagi M."/>
            <person name="Zeng S.J."/>
            <person name="Shen C.Y."/>
            <person name="Yeh C.M."/>
            <person name="Luo Y.B."/>
            <person name="Tsai W.C."/>
            <person name="Van de Peer Y."/>
            <person name="Liu Z.J."/>
        </authorList>
    </citation>
    <scope>NUCLEOTIDE SEQUENCE [LARGE SCALE GENOMIC DNA]</scope>
    <source>
        <tissue evidence="1">The whole plant</tissue>
    </source>
</reference>
<gene>
    <name evidence="1" type="ORF">MA16_Dca019110</name>
</gene>
<dbReference type="OrthoDB" id="1595674at2759"/>
<dbReference type="PANTHER" id="PTHR47292:SF1">
    <property type="entry name" value="TRANSCRIPTION ELONGATION FACTOR (TFIIS) FAMILY PROTEIN"/>
    <property type="match status" value="1"/>
</dbReference>
<dbReference type="PANTHER" id="PTHR47292">
    <property type="entry name" value="TRANSCRIPTION ELONGATION FACTOR (TFIIS) FAMILY PROTEIN-RELATED"/>
    <property type="match status" value="1"/>
</dbReference>
<name>A0A2I0WP94_9ASPA</name>
<organism evidence="1 2">
    <name type="scientific">Dendrobium catenatum</name>
    <dbReference type="NCBI Taxonomy" id="906689"/>
    <lineage>
        <taxon>Eukaryota</taxon>
        <taxon>Viridiplantae</taxon>
        <taxon>Streptophyta</taxon>
        <taxon>Embryophyta</taxon>
        <taxon>Tracheophyta</taxon>
        <taxon>Spermatophyta</taxon>
        <taxon>Magnoliopsida</taxon>
        <taxon>Liliopsida</taxon>
        <taxon>Asparagales</taxon>
        <taxon>Orchidaceae</taxon>
        <taxon>Epidendroideae</taxon>
        <taxon>Malaxideae</taxon>
        <taxon>Dendrobiinae</taxon>
        <taxon>Dendrobium</taxon>
    </lineage>
</organism>
<proteinExistence type="predicted"/>